<comment type="similarity">
    <text evidence="2">Belongs to the IFT57 family.</text>
</comment>
<keyword evidence="3" id="KW-0969">Cilium</keyword>
<reference evidence="7 8" key="1">
    <citation type="submission" date="2020-04" db="EMBL/GenBank/DDBJ databases">
        <authorList>
            <person name="Laetsch R D."/>
            <person name="Stevens L."/>
            <person name="Kumar S."/>
            <person name="Blaxter L. M."/>
        </authorList>
    </citation>
    <scope>NUCLEOTIDE SEQUENCE [LARGE SCALE GENOMIC DNA]</scope>
</reference>
<keyword evidence="8" id="KW-1185">Reference proteome</keyword>
<feature type="compositionally biased region" description="Acidic residues" evidence="6">
    <location>
        <begin position="55"/>
        <end position="88"/>
    </location>
</feature>
<evidence type="ECO:0000256" key="6">
    <source>
        <dbReference type="SAM" id="MobiDB-lite"/>
    </source>
</evidence>
<dbReference type="GO" id="GO:1905515">
    <property type="term" value="P:non-motile cilium assembly"/>
    <property type="evidence" value="ECO:0007669"/>
    <property type="project" value="TreeGrafter"/>
</dbReference>
<dbReference type="GO" id="GO:0005929">
    <property type="term" value="C:cilium"/>
    <property type="evidence" value="ECO:0007669"/>
    <property type="project" value="UniProtKB-SubCell"/>
</dbReference>
<dbReference type="Proteomes" id="UP000494206">
    <property type="component" value="Unassembled WGS sequence"/>
</dbReference>
<evidence type="ECO:0008006" key="9">
    <source>
        <dbReference type="Google" id="ProtNLM"/>
    </source>
</evidence>
<dbReference type="GO" id="GO:0042073">
    <property type="term" value="P:intraciliary transport"/>
    <property type="evidence" value="ECO:0007669"/>
    <property type="project" value="TreeGrafter"/>
</dbReference>
<evidence type="ECO:0000256" key="4">
    <source>
        <dbReference type="ARBA" id="ARBA00023273"/>
    </source>
</evidence>
<evidence type="ECO:0000256" key="5">
    <source>
        <dbReference type="SAM" id="Coils"/>
    </source>
</evidence>
<dbReference type="OrthoDB" id="423881at2759"/>
<dbReference type="AlphaFoldDB" id="A0A8S1FDZ9"/>
<comment type="subcellular location">
    <subcellularLocation>
        <location evidence="1">Cell projection</location>
        <location evidence="1">Cilium</location>
    </subcellularLocation>
</comment>
<sequence length="301" mass="34153">MAIGRRRIEGIAVDFPANKLKSGAGDSAIHILNSLADAALIHTGFAWKRMIPPKDDDDDDVHVDEDDDGSNDDEIVEEDDLIGDDDDDDAISIDLKAPTIITEEAPLQAMLHNTTDVIQWKQEVDRVAPLLKITIRQDAKDWRLHLEQMHTMQKTVEGQMKLIEPTLDQMSKEMSKTVERIASREKTLNNQLSSMMSKFRAAQDRRAELREKYKSASVGVSSRTDKLNQISEDIEQLKQQIEEQGAKSNDGAPLVKIKQAVNKMEEELQRMNVQIGTLEQSILNTYLRERFQFAADMYNAY</sequence>
<evidence type="ECO:0000256" key="2">
    <source>
        <dbReference type="ARBA" id="ARBA00009415"/>
    </source>
</evidence>
<name>A0A8S1FDZ9_9PELO</name>
<dbReference type="GO" id="GO:0005794">
    <property type="term" value="C:Golgi apparatus"/>
    <property type="evidence" value="ECO:0007669"/>
    <property type="project" value="TreeGrafter"/>
</dbReference>
<comment type="caution">
    <text evidence="7">The sequence shown here is derived from an EMBL/GenBank/DDBJ whole genome shotgun (WGS) entry which is preliminary data.</text>
</comment>
<feature type="coiled-coil region" evidence="5">
    <location>
        <begin position="192"/>
        <end position="281"/>
    </location>
</feature>
<proteinExistence type="inferred from homology"/>
<keyword evidence="5" id="KW-0175">Coiled coil</keyword>
<dbReference type="Pfam" id="PF10498">
    <property type="entry name" value="IFT57"/>
    <property type="match status" value="1"/>
</dbReference>
<dbReference type="PANTHER" id="PTHR16011:SF0">
    <property type="entry name" value="INTRAFLAGELLAR TRANSPORT PROTEIN 57 HOMOLOG"/>
    <property type="match status" value="1"/>
</dbReference>
<gene>
    <name evidence="7" type="ORF">CBOVIS_LOCUS12212</name>
</gene>
<protein>
    <recommendedName>
        <fullName evidence="9">Intraflagellar transport protein 57 homolog</fullName>
    </recommendedName>
</protein>
<evidence type="ECO:0000256" key="3">
    <source>
        <dbReference type="ARBA" id="ARBA00023069"/>
    </source>
</evidence>
<dbReference type="GO" id="GO:0005815">
    <property type="term" value="C:microtubule organizing center"/>
    <property type="evidence" value="ECO:0007669"/>
    <property type="project" value="TreeGrafter"/>
</dbReference>
<accession>A0A8S1FDZ9</accession>
<feature type="region of interest" description="Disordered" evidence="6">
    <location>
        <begin position="53"/>
        <end position="88"/>
    </location>
</feature>
<keyword evidence="4" id="KW-0966">Cell projection</keyword>
<evidence type="ECO:0000256" key="1">
    <source>
        <dbReference type="ARBA" id="ARBA00004138"/>
    </source>
</evidence>
<organism evidence="7 8">
    <name type="scientific">Caenorhabditis bovis</name>
    <dbReference type="NCBI Taxonomy" id="2654633"/>
    <lineage>
        <taxon>Eukaryota</taxon>
        <taxon>Metazoa</taxon>
        <taxon>Ecdysozoa</taxon>
        <taxon>Nematoda</taxon>
        <taxon>Chromadorea</taxon>
        <taxon>Rhabditida</taxon>
        <taxon>Rhabditina</taxon>
        <taxon>Rhabditomorpha</taxon>
        <taxon>Rhabditoidea</taxon>
        <taxon>Rhabditidae</taxon>
        <taxon>Peloderinae</taxon>
        <taxon>Caenorhabditis</taxon>
    </lineage>
</organism>
<dbReference type="Gene3D" id="1.10.287.1490">
    <property type="match status" value="1"/>
</dbReference>
<dbReference type="PANTHER" id="PTHR16011">
    <property type="entry name" value="IFT57/HIPPI"/>
    <property type="match status" value="1"/>
</dbReference>
<dbReference type="EMBL" id="CADEPM010000011">
    <property type="protein sequence ID" value="CAB3410733.1"/>
    <property type="molecule type" value="Genomic_DNA"/>
</dbReference>
<dbReference type="GO" id="GO:0030992">
    <property type="term" value="C:intraciliary transport particle B"/>
    <property type="evidence" value="ECO:0007669"/>
    <property type="project" value="TreeGrafter"/>
</dbReference>
<evidence type="ECO:0000313" key="7">
    <source>
        <dbReference type="EMBL" id="CAB3410733.1"/>
    </source>
</evidence>
<evidence type="ECO:0000313" key="8">
    <source>
        <dbReference type="Proteomes" id="UP000494206"/>
    </source>
</evidence>
<dbReference type="InterPro" id="IPR019530">
    <property type="entry name" value="Intra-flagellar_transport_57"/>
</dbReference>